<evidence type="ECO:0000313" key="1">
    <source>
        <dbReference type="EMBL" id="MBB4964828.1"/>
    </source>
</evidence>
<dbReference type="AlphaFoldDB" id="A0A7W7T1H5"/>
<accession>A0A7W7T1H5</accession>
<gene>
    <name evidence="1" type="ORF">F4559_002187</name>
</gene>
<comment type="caution">
    <text evidence="1">The sequence shown here is derived from an EMBL/GenBank/DDBJ whole genome shotgun (WGS) entry which is preliminary data.</text>
</comment>
<protein>
    <submittedName>
        <fullName evidence="1">Uncharacterized protein</fullName>
    </submittedName>
</protein>
<keyword evidence="2" id="KW-1185">Reference proteome</keyword>
<dbReference type="Proteomes" id="UP000542674">
    <property type="component" value="Unassembled WGS sequence"/>
</dbReference>
<reference evidence="1 2" key="1">
    <citation type="submission" date="2020-08" db="EMBL/GenBank/DDBJ databases">
        <title>Sequencing the genomes of 1000 actinobacteria strains.</title>
        <authorList>
            <person name="Klenk H.-P."/>
        </authorList>
    </citation>
    <scope>NUCLEOTIDE SEQUENCE [LARGE SCALE GENOMIC DNA]</scope>
    <source>
        <strain evidence="1 2">DSM 45084</strain>
    </source>
</reference>
<dbReference type="RefSeq" id="WP_184668084.1">
    <property type="nucleotide sequence ID" value="NZ_BAABAI010000015.1"/>
</dbReference>
<evidence type="ECO:0000313" key="2">
    <source>
        <dbReference type="Proteomes" id="UP000542674"/>
    </source>
</evidence>
<organism evidence="1 2">
    <name type="scientific">Saccharothrix violaceirubra</name>
    <dbReference type="NCBI Taxonomy" id="413306"/>
    <lineage>
        <taxon>Bacteria</taxon>
        <taxon>Bacillati</taxon>
        <taxon>Actinomycetota</taxon>
        <taxon>Actinomycetes</taxon>
        <taxon>Pseudonocardiales</taxon>
        <taxon>Pseudonocardiaceae</taxon>
        <taxon>Saccharothrix</taxon>
    </lineage>
</organism>
<sequence length="171" mass="18980">MGNPSTPREFAERIVSLGLAAPEAAAEFADWELDEEDDPLRTYHEILIELGLAVQVPVGDTDDLERTYADVLSEVVGLTGGAVEVADVRLADDLRSIAFTIDGVRKEWHTEHHSTRHLDQLAIYEFVSLFDPPDGRRFRGLGLADDYDDPVYLLATEEHARVLADEFGVTS</sequence>
<name>A0A7W7T1H5_9PSEU</name>
<dbReference type="EMBL" id="JACHJS010000001">
    <property type="protein sequence ID" value="MBB4964828.1"/>
    <property type="molecule type" value="Genomic_DNA"/>
</dbReference>
<proteinExistence type="predicted"/>